<dbReference type="EMBL" id="CP111024">
    <property type="protein sequence ID" value="WAR23976.1"/>
    <property type="molecule type" value="Genomic_DNA"/>
</dbReference>
<evidence type="ECO:0000313" key="3">
    <source>
        <dbReference type="Proteomes" id="UP001164746"/>
    </source>
</evidence>
<dbReference type="Proteomes" id="UP001164746">
    <property type="component" value="Chromosome 13"/>
</dbReference>
<reference evidence="2" key="1">
    <citation type="submission" date="2022-11" db="EMBL/GenBank/DDBJ databases">
        <title>Centuries of genome instability and evolution in soft-shell clam transmissible cancer (bioRxiv).</title>
        <authorList>
            <person name="Hart S.F.M."/>
            <person name="Yonemitsu M.A."/>
            <person name="Giersch R.M."/>
            <person name="Beal B.F."/>
            <person name="Arriagada G."/>
            <person name="Davis B.W."/>
            <person name="Ostrander E.A."/>
            <person name="Goff S.P."/>
            <person name="Metzger M.J."/>
        </authorList>
    </citation>
    <scope>NUCLEOTIDE SEQUENCE</scope>
    <source>
        <strain evidence="2">MELC-2E11</strain>
        <tissue evidence="2">Siphon/mantle</tissue>
    </source>
</reference>
<keyword evidence="3" id="KW-1185">Reference proteome</keyword>
<feature type="signal peptide" evidence="1">
    <location>
        <begin position="1"/>
        <end position="16"/>
    </location>
</feature>
<accession>A0ABY7FTC1</accession>
<keyword evidence="1" id="KW-0732">Signal</keyword>
<evidence type="ECO:0000313" key="2">
    <source>
        <dbReference type="EMBL" id="WAR23976.1"/>
    </source>
</evidence>
<evidence type="ECO:0000256" key="1">
    <source>
        <dbReference type="SAM" id="SignalP"/>
    </source>
</evidence>
<protein>
    <submittedName>
        <fullName evidence="2">Uncharacterized protein</fullName>
    </submittedName>
</protein>
<feature type="chain" id="PRO_5046526382" evidence="1">
    <location>
        <begin position="17"/>
        <end position="160"/>
    </location>
</feature>
<proteinExistence type="predicted"/>
<organism evidence="2 3">
    <name type="scientific">Mya arenaria</name>
    <name type="common">Soft-shell clam</name>
    <dbReference type="NCBI Taxonomy" id="6604"/>
    <lineage>
        <taxon>Eukaryota</taxon>
        <taxon>Metazoa</taxon>
        <taxon>Spiralia</taxon>
        <taxon>Lophotrochozoa</taxon>
        <taxon>Mollusca</taxon>
        <taxon>Bivalvia</taxon>
        <taxon>Autobranchia</taxon>
        <taxon>Heteroconchia</taxon>
        <taxon>Euheterodonta</taxon>
        <taxon>Imparidentia</taxon>
        <taxon>Neoheterodontei</taxon>
        <taxon>Myida</taxon>
        <taxon>Myoidea</taxon>
        <taxon>Myidae</taxon>
        <taxon>Mya</taxon>
    </lineage>
</organism>
<sequence length="160" mass="17350">MFHLLLLSALLGGLEAASPCTLPSPVFSSTQSGTVTYMAKGTFIILDKMEYTQQGINGTCTGMPKNGTMHPPYVPEDAKVGPKMVVGTEQKSLTIQYYSYVLDGLHYSTGLNDDCIIVTVEIRQILPGGGYANLFDLVVSDWKNSLRTPTVLDIPAKCKK</sequence>
<gene>
    <name evidence="2" type="ORF">MAR_037645</name>
</gene>
<name>A0ABY7FTC1_MYAAR</name>